<evidence type="ECO:0000256" key="1">
    <source>
        <dbReference type="ARBA" id="ARBA00022741"/>
    </source>
</evidence>
<evidence type="ECO:0000313" key="5">
    <source>
        <dbReference type="EMBL" id="KAK4098048.1"/>
    </source>
</evidence>
<accession>A0AAN6PUK3</accession>
<dbReference type="SUPFAM" id="SSF52540">
    <property type="entry name" value="P-loop containing nucleoside triphosphate hydrolases"/>
    <property type="match status" value="1"/>
</dbReference>
<evidence type="ECO:0000256" key="2">
    <source>
        <dbReference type="ARBA" id="ARBA00022840"/>
    </source>
</evidence>
<dbReference type="PANTHER" id="PTHR23074:SF83">
    <property type="entry name" value="VACUOLAR PROTEIN SORTING-ASSOCIATED PROTEIN 4A"/>
    <property type="match status" value="1"/>
</dbReference>
<dbReference type="InterPro" id="IPR041569">
    <property type="entry name" value="AAA_lid_3"/>
</dbReference>
<comment type="similarity">
    <text evidence="3">Belongs to the AAA ATPase family.</text>
</comment>
<dbReference type="Pfam" id="PF17862">
    <property type="entry name" value="AAA_lid_3"/>
    <property type="match status" value="1"/>
</dbReference>
<reference evidence="5" key="2">
    <citation type="submission" date="2023-05" db="EMBL/GenBank/DDBJ databases">
        <authorList>
            <consortium name="Lawrence Berkeley National Laboratory"/>
            <person name="Steindorff A."/>
            <person name="Hensen N."/>
            <person name="Bonometti L."/>
            <person name="Westerberg I."/>
            <person name="Brannstrom I.O."/>
            <person name="Guillou S."/>
            <person name="Cros-Aarteil S."/>
            <person name="Calhoun S."/>
            <person name="Haridas S."/>
            <person name="Kuo A."/>
            <person name="Mondo S."/>
            <person name="Pangilinan J."/>
            <person name="Riley R."/>
            <person name="Labutti K."/>
            <person name="Andreopoulos B."/>
            <person name="Lipzen A."/>
            <person name="Chen C."/>
            <person name="Yanf M."/>
            <person name="Daum C."/>
            <person name="Ng V."/>
            <person name="Clum A."/>
            <person name="Ohm R."/>
            <person name="Martin F."/>
            <person name="Silar P."/>
            <person name="Natvig D."/>
            <person name="Lalanne C."/>
            <person name="Gautier V."/>
            <person name="Ament-Velasquez S.L."/>
            <person name="Kruys A."/>
            <person name="Hutchinson M.I."/>
            <person name="Powell A.J."/>
            <person name="Barry K."/>
            <person name="Miller A.N."/>
            <person name="Grigoriev I.V."/>
            <person name="Debuchy R."/>
            <person name="Gladieux P."/>
            <person name="Thoren M.H."/>
            <person name="Johannesson H."/>
        </authorList>
    </citation>
    <scope>NUCLEOTIDE SEQUENCE</scope>
    <source>
        <strain evidence="5">CBS 757.83</strain>
    </source>
</reference>
<dbReference type="AlphaFoldDB" id="A0AAN6PUK3"/>
<dbReference type="EMBL" id="MU863663">
    <property type="protein sequence ID" value="KAK4098048.1"/>
    <property type="molecule type" value="Genomic_DNA"/>
</dbReference>
<dbReference type="GO" id="GO:0016197">
    <property type="term" value="P:endosomal transport"/>
    <property type="evidence" value="ECO:0007669"/>
    <property type="project" value="TreeGrafter"/>
</dbReference>
<dbReference type="PANTHER" id="PTHR23074">
    <property type="entry name" value="AAA DOMAIN-CONTAINING"/>
    <property type="match status" value="1"/>
</dbReference>
<dbReference type="FunFam" id="3.40.50.300:FF:002588">
    <property type="entry name" value="ATPase, AAA family"/>
    <property type="match status" value="1"/>
</dbReference>
<protein>
    <submittedName>
        <fullName evidence="5">AAA-domain-containing protein</fullName>
    </submittedName>
</protein>
<dbReference type="GO" id="GO:0007033">
    <property type="term" value="P:vacuole organization"/>
    <property type="evidence" value="ECO:0007669"/>
    <property type="project" value="TreeGrafter"/>
</dbReference>
<organism evidence="5 6">
    <name type="scientific">Parathielavia hyrcaniae</name>
    <dbReference type="NCBI Taxonomy" id="113614"/>
    <lineage>
        <taxon>Eukaryota</taxon>
        <taxon>Fungi</taxon>
        <taxon>Dikarya</taxon>
        <taxon>Ascomycota</taxon>
        <taxon>Pezizomycotina</taxon>
        <taxon>Sordariomycetes</taxon>
        <taxon>Sordariomycetidae</taxon>
        <taxon>Sordariales</taxon>
        <taxon>Chaetomiaceae</taxon>
        <taxon>Parathielavia</taxon>
    </lineage>
</organism>
<dbReference type="InterPro" id="IPR027417">
    <property type="entry name" value="P-loop_NTPase"/>
</dbReference>
<name>A0AAN6PUK3_9PEZI</name>
<dbReference type="InterPro" id="IPR003960">
    <property type="entry name" value="ATPase_AAA_CS"/>
</dbReference>
<keyword evidence="2 3" id="KW-0067">ATP-binding</keyword>
<dbReference type="SMART" id="SM00382">
    <property type="entry name" value="AAA"/>
    <property type="match status" value="1"/>
</dbReference>
<keyword evidence="6" id="KW-1185">Reference proteome</keyword>
<dbReference type="InterPro" id="IPR003593">
    <property type="entry name" value="AAA+_ATPase"/>
</dbReference>
<comment type="caution">
    <text evidence="5">The sequence shown here is derived from an EMBL/GenBank/DDBJ whole genome shotgun (WGS) entry which is preliminary data.</text>
</comment>
<dbReference type="InterPro" id="IPR003959">
    <property type="entry name" value="ATPase_AAA_core"/>
</dbReference>
<feature type="domain" description="AAA+ ATPase" evidence="4">
    <location>
        <begin position="56"/>
        <end position="203"/>
    </location>
</feature>
<dbReference type="Gene3D" id="3.40.50.300">
    <property type="entry name" value="P-loop containing nucleotide triphosphate hydrolases"/>
    <property type="match status" value="1"/>
</dbReference>
<dbReference type="Gene3D" id="1.10.8.60">
    <property type="match status" value="1"/>
</dbReference>
<dbReference type="PROSITE" id="PS00674">
    <property type="entry name" value="AAA"/>
    <property type="match status" value="1"/>
</dbReference>
<dbReference type="Pfam" id="PF00004">
    <property type="entry name" value="AAA"/>
    <property type="match status" value="1"/>
</dbReference>
<keyword evidence="1 3" id="KW-0547">Nucleotide-binding</keyword>
<dbReference type="InterPro" id="IPR050304">
    <property type="entry name" value="MT-severing_AAA_ATPase"/>
</dbReference>
<evidence type="ECO:0000313" key="6">
    <source>
        <dbReference type="Proteomes" id="UP001305647"/>
    </source>
</evidence>
<evidence type="ECO:0000256" key="3">
    <source>
        <dbReference type="RuleBase" id="RU003651"/>
    </source>
</evidence>
<dbReference type="Pfam" id="PF09336">
    <property type="entry name" value="Vps4_C"/>
    <property type="match status" value="1"/>
</dbReference>
<evidence type="ECO:0000259" key="4">
    <source>
        <dbReference type="SMART" id="SM00382"/>
    </source>
</evidence>
<proteinExistence type="inferred from homology"/>
<dbReference type="GO" id="GO:0016887">
    <property type="term" value="F:ATP hydrolysis activity"/>
    <property type="evidence" value="ECO:0007669"/>
    <property type="project" value="InterPro"/>
</dbReference>
<reference evidence="5" key="1">
    <citation type="journal article" date="2023" name="Mol. Phylogenet. Evol.">
        <title>Genome-scale phylogeny and comparative genomics of the fungal order Sordariales.</title>
        <authorList>
            <person name="Hensen N."/>
            <person name="Bonometti L."/>
            <person name="Westerberg I."/>
            <person name="Brannstrom I.O."/>
            <person name="Guillou S."/>
            <person name="Cros-Aarteil S."/>
            <person name="Calhoun S."/>
            <person name="Haridas S."/>
            <person name="Kuo A."/>
            <person name="Mondo S."/>
            <person name="Pangilinan J."/>
            <person name="Riley R."/>
            <person name="LaButti K."/>
            <person name="Andreopoulos B."/>
            <person name="Lipzen A."/>
            <person name="Chen C."/>
            <person name="Yan M."/>
            <person name="Daum C."/>
            <person name="Ng V."/>
            <person name="Clum A."/>
            <person name="Steindorff A."/>
            <person name="Ohm R.A."/>
            <person name="Martin F."/>
            <person name="Silar P."/>
            <person name="Natvig D.O."/>
            <person name="Lalanne C."/>
            <person name="Gautier V."/>
            <person name="Ament-Velasquez S.L."/>
            <person name="Kruys A."/>
            <person name="Hutchinson M.I."/>
            <person name="Powell A.J."/>
            <person name="Barry K."/>
            <person name="Miller A.N."/>
            <person name="Grigoriev I.V."/>
            <person name="Debuchy R."/>
            <person name="Gladieux P."/>
            <person name="Hiltunen Thoren M."/>
            <person name="Johannesson H."/>
        </authorList>
    </citation>
    <scope>NUCLEOTIDE SEQUENCE</scope>
    <source>
        <strain evidence="5">CBS 757.83</strain>
    </source>
</reference>
<gene>
    <name evidence="5" type="ORF">N658DRAFT_518223</name>
</gene>
<dbReference type="GO" id="GO:0005524">
    <property type="term" value="F:ATP binding"/>
    <property type="evidence" value="ECO:0007669"/>
    <property type="project" value="UniProtKB-KW"/>
</dbReference>
<sequence length="323" mass="35486">MAQRVLKESLLKAIVSKTPNIKWSDVAGLTSAKHEVQRAIVFPQRFPSLYDDKRKASGTILLYGPPGTGKSYLAKAVATEVDHTLFSISAGDIVSKWLGESEKLVRQLFTLAREKKPSITFIDEIDALCSNREGGSGGGSAHGGSGEHTWRLKTELLVQLDGLHAGDSDNTGVFVLAATNLPWVLDPAFRRRCEPRIYIPLPDAEARKQLFRIHSGRWGELLTGADVEDLAKMTEGYSGSDIANVVKNALSVPLQKCSTRRHEEGAVWMTWEGVPKDKLSEPPVTAGDFKRVLRDRGVKSSVGVGELQRYENWTREFGVEGSS</sequence>
<dbReference type="Proteomes" id="UP001305647">
    <property type="component" value="Unassembled WGS sequence"/>
</dbReference>
<dbReference type="InterPro" id="IPR015415">
    <property type="entry name" value="Spast_Vps4_C"/>
</dbReference>